<name>A0A6M5Y0K8_9BACT</name>
<feature type="transmembrane region" description="Helical" evidence="1">
    <location>
        <begin position="187"/>
        <end position="202"/>
    </location>
</feature>
<dbReference type="RefSeq" id="WP_171738140.1">
    <property type="nucleotide sequence ID" value="NZ_CP053435.1"/>
</dbReference>
<feature type="transmembrane region" description="Helical" evidence="1">
    <location>
        <begin position="313"/>
        <end position="333"/>
    </location>
</feature>
<organism evidence="2 3">
    <name type="scientific">Spirosoma taeanense</name>
    <dbReference type="NCBI Taxonomy" id="2735870"/>
    <lineage>
        <taxon>Bacteria</taxon>
        <taxon>Pseudomonadati</taxon>
        <taxon>Bacteroidota</taxon>
        <taxon>Cytophagia</taxon>
        <taxon>Cytophagales</taxon>
        <taxon>Cytophagaceae</taxon>
        <taxon>Spirosoma</taxon>
    </lineage>
</organism>
<evidence type="ECO:0000256" key="1">
    <source>
        <dbReference type="SAM" id="Phobius"/>
    </source>
</evidence>
<keyword evidence="1" id="KW-1133">Transmembrane helix</keyword>
<dbReference type="KEGG" id="stae:HNV11_02415"/>
<evidence type="ECO:0000313" key="3">
    <source>
        <dbReference type="Proteomes" id="UP000502756"/>
    </source>
</evidence>
<proteinExistence type="predicted"/>
<feature type="transmembrane region" description="Helical" evidence="1">
    <location>
        <begin position="12"/>
        <end position="31"/>
    </location>
</feature>
<dbReference type="Proteomes" id="UP000502756">
    <property type="component" value="Chromosome"/>
</dbReference>
<feature type="transmembrane region" description="Helical" evidence="1">
    <location>
        <begin position="214"/>
        <end position="237"/>
    </location>
</feature>
<gene>
    <name evidence="2" type="ORF">HNV11_02415</name>
</gene>
<evidence type="ECO:0000313" key="2">
    <source>
        <dbReference type="EMBL" id="QJW88307.1"/>
    </source>
</evidence>
<reference evidence="2 3" key="1">
    <citation type="submission" date="2020-05" db="EMBL/GenBank/DDBJ databases">
        <title>Genome sequencing of Spirosoma sp. TS118.</title>
        <authorList>
            <person name="Lee J.-H."/>
            <person name="Jeong S."/>
            <person name="Zhao L."/>
            <person name="Jung J.-H."/>
            <person name="Kim M.-K."/>
            <person name="Lim S."/>
        </authorList>
    </citation>
    <scope>NUCLEOTIDE SEQUENCE [LARGE SCALE GENOMIC DNA]</scope>
    <source>
        <strain evidence="2 3">TS118</strain>
    </source>
</reference>
<sequence>MNVSLPVLRSANLTRIFWHVLFYTVVCYGFHRYLFKYSHGAFAKEGYQQTPLIWQAGKFVLVAVMMGLIYLNSRFTARISTRLLLIYAFLAVVLIVNIGSIVLYQEVMTDELEYLIYATLLLPLAFVTRDDLQVLADEIDPILNVSQYIFIASNWIVIFNYFAFRIIPFHAYEGVLMRFGGLWDDPNTFAIFSVFLMGYAMLKKQYVLVTLHTINVLLTISLNGYLLLLAFGSYWLLNSSKNRILYVGLFSILLGFIAVLVFYNLDYAIQIYEAKQESIDQHSSIVNMAFYGIPLLQPIEFHETWFLSENVNYFPFSVPFTVAMIVIFIRFFLFRPRSMQRLLFIIFFITSLFLPFLYMFPVNFIALLFLVLYTKGVQF</sequence>
<dbReference type="AlphaFoldDB" id="A0A6M5Y0K8"/>
<protein>
    <submittedName>
        <fullName evidence="2">Uncharacterized protein</fullName>
    </submittedName>
</protein>
<feature type="transmembrane region" description="Helical" evidence="1">
    <location>
        <begin position="345"/>
        <end position="373"/>
    </location>
</feature>
<dbReference type="EMBL" id="CP053435">
    <property type="protein sequence ID" value="QJW88307.1"/>
    <property type="molecule type" value="Genomic_DNA"/>
</dbReference>
<feature type="transmembrane region" description="Helical" evidence="1">
    <location>
        <begin position="148"/>
        <end position="167"/>
    </location>
</feature>
<keyword evidence="3" id="KW-1185">Reference proteome</keyword>
<keyword evidence="1" id="KW-0812">Transmembrane</keyword>
<accession>A0A6M5Y0K8</accession>
<keyword evidence="1" id="KW-0472">Membrane</keyword>
<feature type="transmembrane region" description="Helical" evidence="1">
    <location>
        <begin position="51"/>
        <end position="71"/>
    </location>
</feature>
<feature type="transmembrane region" description="Helical" evidence="1">
    <location>
        <begin position="243"/>
        <end position="263"/>
    </location>
</feature>
<feature type="transmembrane region" description="Helical" evidence="1">
    <location>
        <begin position="83"/>
        <end position="102"/>
    </location>
</feature>